<dbReference type="OrthoDB" id="2442370at2759"/>
<reference evidence="8" key="1">
    <citation type="submission" date="2021-06" db="EMBL/GenBank/DDBJ databases">
        <authorList>
            <person name="Kallberg Y."/>
            <person name="Tangrot J."/>
            <person name="Rosling A."/>
        </authorList>
    </citation>
    <scope>NUCLEOTIDE SEQUENCE</scope>
    <source>
        <strain evidence="8">BR232B</strain>
    </source>
</reference>
<feature type="compositionally biased region" description="Basic residues" evidence="6">
    <location>
        <begin position="81"/>
        <end position="94"/>
    </location>
</feature>
<proteinExistence type="predicted"/>
<keyword evidence="4" id="KW-0560">Oxidoreductase</keyword>
<feature type="domain" description="2OGFeDO JBP1/TET oxygenase" evidence="7">
    <location>
        <begin position="400"/>
        <end position="533"/>
    </location>
</feature>
<protein>
    <submittedName>
        <fullName evidence="8">4233_t:CDS:1</fullName>
    </submittedName>
</protein>
<comment type="cofactor">
    <cofactor evidence="1">
        <name>Fe(2+)</name>
        <dbReference type="ChEBI" id="CHEBI:29033"/>
    </cofactor>
</comment>
<dbReference type="InterPro" id="IPR024779">
    <property type="entry name" value="2OGFeDO_JBP1/TET_oxygenase_dom"/>
</dbReference>
<feature type="compositionally biased region" description="Polar residues" evidence="6">
    <location>
        <begin position="108"/>
        <end position="117"/>
    </location>
</feature>
<sequence length="536" mass="62032">MLTFPRKVYAILLEQDSALGLYNSNDSLGGVTFVFPHLLVNTPNFFIPRFSQSVVGGIKQVMDALNSERNKPVLSKSTKQNLRRKEQRHIKKARHEGPTIPDADDNQHTAPDSNNGQDNERLDLFYDPKKHKTQAETRVLKKEEIREYIRSYWVSEDFNPEDLKSTYTSQPSMLFSPRSTFVEKLSEDKYRRHITETNSIDLITNDKEFSIPAKYLELLEVDIFHVRDPLDPPSSELWERFGQWAGFEKIKKFRHHCRRLWKKTKHAYEQHIESLKNPMELYDIPNVFLRHTNDKLFIADETTKKVAGDIHLDGYKYVSKPWCFKNAVGETMIDFFNLDLDNYLIIRTARVIDQYYKHNLSEPSHRSNQFIKDLIEHFGCFTDNNNLPYVASNTASTHSQEHRKCVQDLIRGLQPLSDAVNDYLNNAYPALYIKMKKLDLGSNVPKSFGAFPTISINFNSICQFHRDLKDHRNTLCVVCPLGMFEGGHLAFPELKLAVMAKQGQAIAFRSHLLIHGNLPITAGSRHSVVFYIHDTV</sequence>
<dbReference type="Gene3D" id="3.60.130.30">
    <property type="match status" value="1"/>
</dbReference>
<evidence type="ECO:0000256" key="6">
    <source>
        <dbReference type="SAM" id="MobiDB-lite"/>
    </source>
</evidence>
<feature type="region of interest" description="Disordered" evidence="6">
    <location>
        <begin position="69"/>
        <end position="121"/>
    </location>
</feature>
<evidence type="ECO:0000256" key="1">
    <source>
        <dbReference type="ARBA" id="ARBA00001954"/>
    </source>
</evidence>
<accession>A0A9N9E8E9</accession>
<evidence type="ECO:0000256" key="2">
    <source>
        <dbReference type="ARBA" id="ARBA00022723"/>
    </source>
</evidence>
<comment type="caution">
    <text evidence="8">The sequence shown here is derived from an EMBL/GenBank/DDBJ whole genome shotgun (WGS) entry which is preliminary data.</text>
</comment>
<keyword evidence="5" id="KW-0408">Iron</keyword>
<evidence type="ECO:0000256" key="3">
    <source>
        <dbReference type="ARBA" id="ARBA00022964"/>
    </source>
</evidence>
<dbReference type="Proteomes" id="UP000789739">
    <property type="component" value="Unassembled WGS sequence"/>
</dbReference>
<dbReference type="GO" id="GO:0046872">
    <property type="term" value="F:metal ion binding"/>
    <property type="evidence" value="ECO:0007669"/>
    <property type="project" value="UniProtKB-KW"/>
</dbReference>
<gene>
    <name evidence="8" type="ORF">PBRASI_LOCUS10984</name>
</gene>
<keyword evidence="2" id="KW-0479">Metal-binding</keyword>
<keyword evidence="3" id="KW-0223">Dioxygenase</keyword>
<name>A0A9N9E8E9_9GLOM</name>
<evidence type="ECO:0000256" key="4">
    <source>
        <dbReference type="ARBA" id="ARBA00023002"/>
    </source>
</evidence>
<evidence type="ECO:0000313" key="9">
    <source>
        <dbReference type="Proteomes" id="UP000789739"/>
    </source>
</evidence>
<dbReference type="GO" id="GO:0051213">
    <property type="term" value="F:dioxygenase activity"/>
    <property type="evidence" value="ECO:0007669"/>
    <property type="project" value="UniProtKB-KW"/>
</dbReference>
<feature type="non-terminal residue" evidence="8">
    <location>
        <position position="536"/>
    </location>
</feature>
<evidence type="ECO:0000256" key="5">
    <source>
        <dbReference type="ARBA" id="ARBA00023004"/>
    </source>
</evidence>
<dbReference type="Pfam" id="PF12851">
    <property type="entry name" value="Tet_JBP"/>
    <property type="match status" value="1"/>
</dbReference>
<keyword evidence="9" id="KW-1185">Reference proteome</keyword>
<dbReference type="EMBL" id="CAJVPI010004056">
    <property type="protein sequence ID" value="CAG8664777.1"/>
    <property type="molecule type" value="Genomic_DNA"/>
</dbReference>
<organism evidence="8 9">
    <name type="scientific">Paraglomus brasilianum</name>
    <dbReference type="NCBI Taxonomy" id="144538"/>
    <lineage>
        <taxon>Eukaryota</taxon>
        <taxon>Fungi</taxon>
        <taxon>Fungi incertae sedis</taxon>
        <taxon>Mucoromycota</taxon>
        <taxon>Glomeromycotina</taxon>
        <taxon>Glomeromycetes</taxon>
        <taxon>Paraglomerales</taxon>
        <taxon>Paraglomeraceae</taxon>
        <taxon>Paraglomus</taxon>
    </lineage>
</organism>
<evidence type="ECO:0000313" key="8">
    <source>
        <dbReference type="EMBL" id="CAG8664777.1"/>
    </source>
</evidence>
<evidence type="ECO:0000259" key="7">
    <source>
        <dbReference type="Pfam" id="PF12851"/>
    </source>
</evidence>
<dbReference type="AlphaFoldDB" id="A0A9N9E8E9"/>